<feature type="transmembrane region" description="Helical" evidence="1">
    <location>
        <begin position="100"/>
        <end position="120"/>
    </location>
</feature>
<feature type="transmembrane region" description="Helical" evidence="1">
    <location>
        <begin position="183"/>
        <end position="206"/>
    </location>
</feature>
<evidence type="ECO:0000259" key="2">
    <source>
        <dbReference type="Pfam" id="PF00892"/>
    </source>
</evidence>
<evidence type="ECO:0000313" key="5">
    <source>
        <dbReference type="Proteomes" id="UP000184001"/>
    </source>
</evidence>
<dbReference type="PANTHER" id="PTHR22911">
    <property type="entry name" value="ACYL-MALONYL CONDENSING ENZYME-RELATED"/>
    <property type="match status" value="1"/>
</dbReference>
<dbReference type="SUPFAM" id="SSF103481">
    <property type="entry name" value="Multidrug resistance efflux transporter EmrE"/>
    <property type="match status" value="2"/>
</dbReference>
<keyword evidence="6" id="KW-1185">Reference proteome</keyword>
<feature type="transmembrane region" description="Helical" evidence="1">
    <location>
        <begin position="304"/>
        <end position="322"/>
    </location>
</feature>
<feature type="transmembrane region" description="Helical" evidence="1">
    <location>
        <begin position="154"/>
        <end position="171"/>
    </location>
</feature>
<protein>
    <submittedName>
        <fullName evidence="3">DMT family transporter</fullName>
    </submittedName>
    <submittedName>
        <fullName evidence="4">Uncharacterized membrane protein</fullName>
    </submittedName>
</protein>
<accession>A0A8G2CA17</accession>
<reference evidence="4 5" key="1">
    <citation type="submission" date="2016-11" db="EMBL/GenBank/DDBJ databases">
        <authorList>
            <person name="Varghese N."/>
            <person name="Submissions S."/>
        </authorList>
    </citation>
    <scope>NUCLEOTIDE SEQUENCE [LARGE SCALE GENOMIC DNA]</scope>
    <source>
        <strain evidence="4 5">DSM 17919</strain>
    </source>
</reference>
<feature type="transmembrane region" description="Helical" evidence="1">
    <location>
        <begin position="218"/>
        <end position="240"/>
    </location>
</feature>
<keyword evidence="1" id="KW-0472">Membrane</keyword>
<dbReference type="PANTHER" id="PTHR22911:SF137">
    <property type="entry name" value="SOLUTE CARRIER FAMILY 35 MEMBER G2-RELATED"/>
    <property type="match status" value="1"/>
</dbReference>
<name>A0A8G2CA17_9BACT</name>
<gene>
    <name evidence="3" type="ORF">AB2Z07_09650</name>
    <name evidence="4" type="ORF">SAMN05660830_01923</name>
</gene>
<dbReference type="InterPro" id="IPR000620">
    <property type="entry name" value="EamA_dom"/>
</dbReference>
<evidence type="ECO:0000256" key="1">
    <source>
        <dbReference type="SAM" id="Phobius"/>
    </source>
</evidence>
<dbReference type="Gene3D" id="1.10.3730.20">
    <property type="match status" value="1"/>
</dbReference>
<organism evidence="4 5">
    <name type="scientific">Halodesulfovibrio aestuarii</name>
    <dbReference type="NCBI Taxonomy" id="126333"/>
    <lineage>
        <taxon>Bacteria</taxon>
        <taxon>Pseudomonadati</taxon>
        <taxon>Thermodesulfobacteriota</taxon>
        <taxon>Desulfovibrionia</taxon>
        <taxon>Desulfovibrionales</taxon>
        <taxon>Desulfovibrionaceae</taxon>
        <taxon>Halodesulfovibrio</taxon>
    </lineage>
</organism>
<feature type="transmembrane region" description="Helical" evidence="1">
    <location>
        <begin position="246"/>
        <end position="267"/>
    </location>
</feature>
<dbReference type="Pfam" id="PF00892">
    <property type="entry name" value="EamA"/>
    <property type="match status" value="2"/>
</dbReference>
<comment type="caution">
    <text evidence="4">The sequence shown here is derived from an EMBL/GenBank/DDBJ whole genome shotgun (WGS) entry which is preliminary data.</text>
</comment>
<reference evidence="3 6" key="2">
    <citation type="submission" date="2024-07" db="EMBL/GenBank/DDBJ databases">
        <title>Active virus-host system and metabolic interactions in a Lokiarchaeon culture.</title>
        <authorList>
            <person name="Ponce Toledo R.I."/>
            <person name="Rodrigues Oliveira T."/>
            <person name="Schleper C."/>
        </authorList>
    </citation>
    <scope>NUCLEOTIDE SEQUENCE [LARGE SCALE GENOMIC DNA]</scope>
    <source>
        <strain evidence="3 6">B35</strain>
    </source>
</reference>
<feature type="transmembrane region" description="Helical" evidence="1">
    <location>
        <begin position="279"/>
        <end position="298"/>
    </location>
</feature>
<evidence type="ECO:0000313" key="3">
    <source>
        <dbReference type="EMBL" id="MEZ6853793.1"/>
    </source>
</evidence>
<dbReference type="GO" id="GO:0016020">
    <property type="term" value="C:membrane"/>
    <property type="evidence" value="ECO:0007669"/>
    <property type="project" value="InterPro"/>
</dbReference>
<dbReference type="EMBL" id="FQZR01000004">
    <property type="protein sequence ID" value="SHJ24819.1"/>
    <property type="molecule type" value="Genomic_DNA"/>
</dbReference>
<feature type="transmembrane region" description="Helical" evidence="1">
    <location>
        <begin position="57"/>
        <end position="79"/>
    </location>
</feature>
<dbReference type="AlphaFoldDB" id="A0A8G2CA17"/>
<proteinExistence type="predicted"/>
<feature type="domain" description="EamA" evidence="2">
    <location>
        <begin position="184"/>
        <end position="321"/>
    </location>
</feature>
<feature type="transmembrane region" description="Helical" evidence="1">
    <location>
        <begin position="126"/>
        <end position="147"/>
    </location>
</feature>
<feature type="domain" description="EamA" evidence="2">
    <location>
        <begin position="23"/>
        <end position="170"/>
    </location>
</feature>
<sequence>MKLQSSVNIESLVAQRNMHFARTGILIALFSGMTWGLDGVVLGSALTMAPFIDPELWLLAPLTAAAMHDATSAFVITAINIYSGKSKEIFRSLLSKPGKFICLGALMGGPIGMGGYLLALKFAGPAFVLPITTLYPAIASLLAVVVLKENISKLAWAGLGMCILGAIVIGYTPPSGETTSQFYYGIAFAFLATIGWGSEGVCSTYGMDLLDPSVVLNIRQLVSATTYLLVILPIAGGYMILTEAAWNISGDLILFAGVLGAASYLTWYRAMNMTGVSRAMGINVTYALWGIIFSSVFMDTEITATLVIGAIIITAGMIMVVGNPKNMTTLRNVN</sequence>
<dbReference type="InterPro" id="IPR037185">
    <property type="entry name" value="EmrE-like"/>
</dbReference>
<dbReference type="EMBL" id="JBFSOO010000006">
    <property type="protein sequence ID" value="MEZ6853793.1"/>
    <property type="molecule type" value="Genomic_DNA"/>
</dbReference>
<keyword evidence="1" id="KW-0812">Transmembrane</keyword>
<evidence type="ECO:0000313" key="6">
    <source>
        <dbReference type="Proteomes" id="UP001568358"/>
    </source>
</evidence>
<feature type="transmembrane region" description="Helical" evidence="1">
    <location>
        <begin position="20"/>
        <end position="37"/>
    </location>
</feature>
<evidence type="ECO:0000313" key="4">
    <source>
        <dbReference type="EMBL" id="SHJ24819.1"/>
    </source>
</evidence>
<dbReference type="RefSeq" id="WP_019999997.1">
    <property type="nucleotide sequence ID" value="NZ_CP192219.1"/>
</dbReference>
<dbReference type="Proteomes" id="UP001568358">
    <property type="component" value="Unassembled WGS sequence"/>
</dbReference>
<dbReference type="Proteomes" id="UP000184001">
    <property type="component" value="Unassembled WGS sequence"/>
</dbReference>
<keyword evidence="1" id="KW-1133">Transmembrane helix</keyword>